<dbReference type="PROSITE" id="PS50068">
    <property type="entry name" value="LDLRA_2"/>
    <property type="match status" value="1"/>
</dbReference>
<dbReference type="InterPro" id="IPR050473">
    <property type="entry name" value="A2M/Complement_sys"/>
</dbReference>
<evidence type="ECO:0000256" key="1">
    <source>
        <dbReference type="ARBA" id="ARBA00023157"/>
    </source>
</evidence>
<evidence type="ECO:0000313" key="7">
    <source>
        <dbReference type="Proteomes" id="UP000014760"/>
    </source>
</evidence>
<reference evidence="6" key="3">
    <citation type="submission" date="2015-06" db="UniProtKB">
        <authorList>
            <consortium name="EnsemblMetazoa"/>
        </authorList>
    </citation>
    <scope>IDENTIFICATION</scope>
</reference>
<dbReference type="EMBL" id="KB293024">
    <property type="protein sequence ID" value="ELU16655.1"/>
    <property type="molecule type" value="Genomic_DNA"/>
</dbReference>
<comment type="caution">
    <text evidence="2">Lacks conserved residue(s) required for the propagation of feature annotation.</text>
</comment>
<reference evidence="7" key="1">
    <citation type="submission" date="2012-12" db="EMBL/GenBank/DDBJ databases">
        <authorList>
            <person name="Hellsten U."/>
            <person name="Grimwood J."/>
            <person name="Chapman J.A."/>
            <person name="Shapiro H."/>
            <person name="Aerts A."/>
            <person name="Otillar R.P."/>
            <person name="Terry A.Y."/>
            <person name="Boore J.L."/>
            <person name="Simakov O."/>
            <person name="Marletaz F."/>
            <person name="Cho S.-J."/>
            <person name="Edsinger-Gonzales E."/>
            <person name="Havlak P."/>
            <person name="Kuo D.-H."/>
            <person name="Larsson T."/>
            <person name="Lv J."/>
            <person name="Arendt D."/>
            <person name="Savage R."/>
            <person name="Osoegawa K."/>
            <person name="de Jong P."/>
            <person name="Lindberg D.R."/>
            <person name="Seaver E.C."/>
            <person name="Weisblat D.A."/>
            <person name="Putnam N.H."/>
            <person name="Grigoriev I.V."/>
            <person name="Rokhsar D.S."/>
        </authorList>
    </citation>
    <scope>NUCLEOTIDE SEQUENCE</scope>
    <source>
        <strain evidence="7">I ESC-2004</strain>
    </source>
</reference>
<dbReference type="EMBL" id="AMQN01017349">
    <property type="status" value="NOT_ANNOTATED_CDS"/>
    <property type="molecule type" value="Genomic_DNA"/>
</dbReference>
<feature type="signal peptide" evidence="3">
    <location>
        <begin position="1"/>
        <end position="28"/>
    </location>
</feature>
<keyword evidence="1 2" id="KW-1015">Disulfide bond</keyword>
<dbReference type="AlphaFoldDB" id="R7VKB8"/>
<evidence type="ECO:0000259" key="4">
    <source>
        <dbReference type="SMART" id="SM01359"/>
    </source>
</evidence>
<dbReference type="SMART" id="SM01359">
    <property type="entry name" value="A2M_N_2"/>
    <property type="match status" value="1"/>
</dbReference>
<dbReference type="Gene3D" id="2.20.130.20">
    <property type="match status" value="1"/>
</dbReference>
<dbReference type="InterPro" id="IPR002890">
    <property type="entry name" value="MG2"/>
</dbReference>
<feature type="chain" id="PRO_5008789232" description="Alpha-2-macroglobulin bait region domain-containing protein" evidence="3">
    <location>
        <begin position="29"/>
        <end position="825"/>
    </location>
</feature>
<evidence type="ECO:0000313" key="5">
    <source>
        <dbReference type="EMBL" id="ELU16655.1"/>
    </source>
</evidence>
<dbReference type="OrthoDB" id="6359008at2759"/>
<dbReference type="STRING" id="283909.R7VKB8"/>
<feature type="non-terminal residue" evidence="5">
    <location>
        <position position="825"/>
    </location>
</feature>
<dbReference type="CDD" id="cd00112">
    <property type="entry name" value="LDLa"/>
    <property type="match status" value="1"/>
</dbReference>
<keyword evidence="3" id="KW-0732">Signal</keyword>
<dbReference type="InterPro" id="IPR013783">
    <property type="entry name" value="Ig-like_fold"/>
</dbReference>
<dbReference type="EnsemblMetazoa" id="CapteT200949">
    <property type="protein sequence ID" value="CapteP200949"/>
    <property type="gene ID" value="CapteG200949"/>
</dbReference>
<feature type="domain" description="Alpha-2-macroglobulin bait region" evidence="4">
    <location>
        <begin position="487"/>
        <end position="617"/>
    </location>
</feature>
<dbReference type="Gene3D" id="2.60.40.1930">
    <property type="match status" value="2"/>
</dbReference>
<dbReference type="InterPro" id="IPR002172">
    <property type="entry name" value="LDrepeatLR_classA_rpt"/>
</dbReference>
<dbReference type="OMA" id="LIMETHS"/>
<dbReference type="Pfam" id="PF07703">
    <property type="entry name" value="A2M_BRD"/>
    <property type="match status" value="1"/>
</dbReference>
<reference evidence="5 7" key="2">
    <citation type="journal article" date="2013" name="Nature">
        <title>Insights into bilaterian evolution from three spiralian genomes.</title>
        <authorList>
            <person name="Simakov O."/>
            <person name="Marletaz F."/>
            <person name="Cho S.J."/>
            <person name="Edsinger-Gonzales E."/>
            <person name="Havlak P."/>
            <person name="Hellsten U."/>
            <person name="Kuo D.H."/>
            <person name="Larsson T."/>
            <person name="Lv J."/>
            <person name="Arendt D."/>
            <person name="Savage R."/>
            <person name="Osoegawa K."/>
            <person name="de Jong P."/>
            <person name="Grimwood J."/>
            <person name="Chapman J.A."/>
            <person name="Shapiro H."/>
            <person name="Aerts A."/>
            <person name="Otillar R.P."/>
            <person name="Terry A.Y."/>
            <person name="Boore J.L."/>
            <person name="Grigoriev I.V."/>
            <person name="Lindberg D.R."/>
            <person name="Seaver E.C."/>
            <person name="Weisblat D.A."/>
            <person name="Putnam N.H."/>
            <person name="Rokhsar D.S."/>
        </authorList>
    </citation>
    <scope>NUCLEOTIDE SEQUENCE</scope>
    <source>
        <strain evidence="5 7">I ESC-2004</strain>
    </source>
</reference>
<name>R7VKB8_CAPTE</name>
<dbReference type="InterPro" id="IPR036055">
    <property type="entry name" value="LDL_receptor-like_sf"/>
</dbReference>
<proteinExistence type="predicted"/>
<dbReference type="SMART" id="SM00192">
    <property type="entry name" value="LDLa"/>
    <property type="match status" value="1"/>
</dbReference>
<keyword evidence="7" id="KW-1185">Reference proteome</keyword>
<protein>
    <recommendedName>
        <fullName evidence="4">Alpha-2-macroglobulin bait region domain-containing protein</fullName>
    </recommendedName>
</protein>
<dbReference type="Gene3D" id="2.60.40.2950">
    <property type="match status" value="1"/>
</dbReference>
<organism evidence="5">
    <name type="scientific">Capitella teleta</name>
    <name type="common">Polychaete worm</name>
    <dbReference type="NCBI Taxonomy" id="283909"/>
    <lineage>
        <taxon>Eukaryota</taxon>
        <taxon>Metazoa</taxon>
        <taxon>Spiralia</taxon>
        <taxon>Lophotrochozoa</taxon>
        <taxon>Annelida</taxon>
        <taxon>Polychaeta</taxon>
        <taxon>Sedentaria</taxon>
        <taxon>Scolecida</taxon>
        <taxon>Capitellidae</taxon>
        <taxon>Capitella</taxon>
    </lineage>
</organism>
<feature type="disulfide bond" evidence="2">
    <location>
        <begin position="735"/>
        <end position="750"/>
    </location>
</feature>
<dbReference type="HOGENOM" id="CLU_364952_0_0_1"/>
<evidence type="ECO:0000256" key="3">
    <source>
        <dbReference type="SAM" id="SignalP"/>
    </source>
</evidence>
<dbReference type="PANTHER" id="PTHR11412:SF146">
    <property type="entry name" value="CD109 ANTIGEN"/>
    <property type="match status" value="1"/>
</dbReference>
<dbReference type="PANTHER" id="PTHR11412">
    <property type="entry name" value="MACROGLOBULIN / COMPLEMENT"/>
    <property type="match status" value="1"/>
</dbReference>
<dbReference type="GO" id="GO:0004866">
    <property type="term" value="F:endopeptidase inhibitor activity"/>
    <property type="evidence" value="ECO:0007669"/>
    <property type="project" value="InterPro"/>
</dbReference>
<dbReference type="SUPFAM" id="SSF57424">
    <property type="entry name" value="LDL receptor-like module"/>
    <property type="match status" value="1"/>
</dbReference>
<dbReference type="Gene3D" id="4.10.400.10">
    <property type="entry name" value="Low-density Lipoprotein Receptor"/>
    <property type="match status" value="1"/>
</dbReference>
<sequence>MGISTGVLGPLVVILGVLLTSQTLSVEADSGYRLARRASYFITAPRKIHPNMVMQMSVSVIELYYDNMNVRSIIRRNNEEIASSNNLFLMPGTQMVQMLIPDNSEQGNYSLRVEGTSNGGQSGYIFWNETDLEFQPKQVAVFIQTNKPFYCQGQKVLFRVMPVKSNLISRSGSMDIYIEDSTGTTVRRWLSMQTNAGGVLDMEFNLSEQPDYGDWKIKVKAFVSHLIAQITSILSISLFKGDWYEKDFKVDEFWVTAIDINVTMPTDIFEDEFGLAGTIIGNLSLGHPVRGTCQVKLEVRLPPGEQEEGVDYAWPTIEKDTRFFPGATDFLFTMKEIEELIGESVAGKELYVEAYAYDWFLVQGATGWAMTVVHSNVVDLELLGDTSRTFKPNQTMDVYYAVKNRDGTRINKWRRQVTVSGSEQSVSGSTTTFEHKFLVGDDGIAHFQYKPKEDAQFIRIAASYDTIGQKSVELTAYRHFSPTNSYIYITSSTSQPMVDHYMVFTVTTNSLVERIFYLIAAGGNIITGDSLEMSTRQKTFSVALSRDMIPQSHIVVWHVYEDEVIADSMNFYVNGTRLNEVDVNFNRGKDFTGDTIEINSWTDPSSYIGFQAIGYDLWAYGFHPFITETDVIRELETFDTLANSSFQYQWRLPEQQDELIHYPAPTYGVDANTTFVVGFSLSYSPFHHEQNYDPQYAGLLVFTDANVTRVTHYCNESTGWHPCMDGTCYLIDQRCDGVRQCIDGQDEMGCVYPVVDTHTPVRDRRGLVTQHYAMVGEWLWAGHFIMPYGRLDLTTDVPDEPMPWVLSAFAISRDLGFGITHTPPR</sequence>
<feature type="disulfide bond" evidence="2">
    <location>
        <begin position="723"/>
        <end position="741"/>
    </location>
</feature>
<evidence type="ECO:0000256" key="2">
    <source>
        <dbReference type="PROSITE-ProRule" id="PRU00124"/>
    </source>
</evidence>
<evidence type="ECO:0000313" key="6">
    <source>
        <dbReference type="EnsemblMetazoa" id="CapteP200949"/>
    </source>
</evidence>
<dbReference type="Gene3D" id="2.60.40.10">
    <property type="entry name" value="Immunoglobulins"/>
    <property type="match status" value="1"/>
</dbReference>
<dbReference type="InterPro" id="IPR011625">
    <property type="entry name" value="A2M_N_BRD"/>
</dbReference>
<gene>
    <name evidence="5" type="ORF">CAPTEDRAFT_200949</name>
</gene>
<dbReference type="Proteomes" id="UP000014760">
    <property type="component" value="Unassembled WGS sequence"/>
</dbReference>
<dbReference type="Pfam" id="PF01835">
    <property type="entry name" value="MG2"/>
    <property type="match status" value="1"/>
</dbReference>
<accession>R7VKB8</accession>